<evidence type="ECO:0000313" key="12">
    <source>
        <dbReference type="EnsemblPlants" id="Kaladp0037s0176.1.v1.1"/>
    </source>
</evidence>
<dbReference type="Proteomes" id="UP000594263">
    <property type="component" value="Unplaced"/>
</dbReference>
<evidence type="ECO:0000256" key="7">
    <source>
        <dbReference type="ARBA" id="ARBA00034414"/>
    </source>
</evidence>
<evidence type="ECO:0000313" key="13">
    <source>
        <dbReference type="Proteomes" id="UP000594263"/>
    </source>
</evidence>
<sequence length="727" mass="81336">MLGALRSHIDRRTLIAIRNLLRSIRPRFTSTLTMSEASRQEGGESTGRELQFDPSRPAVPISYPLKTLEELESRAYFDSFHYPFNVASVSLRSRELPDRPRMLVCHDMAGGYGDDKWVQGGDNAGAYAIWHWYLIDVFVYFSHSLVTLPPPGWVNTAHRHGVKVLGTFITEWDEGRAISNKLLATRESAHMYADRLAELAAALGFDGWLINMEVQLDKEQIPNLKEFVSRLTERMHAAVAHSLVIWYDSVTIDGELSWQDQLNDKNKPFFDICDGIFVNYTWKENYPKLSGLAAGDRKFDVYMGIDAFGRGSYGGGQWNINAALDVLKQERVSAALFAPGWVYESNQPPDFPTGQNRWWSLIEKSWGIRGAYPDKLPFCINFDQGRGFHIYVDGRLLSDKQWCNISLQSLQPLLSISEESAHTVEASIDLEEESYSGGGCIALKGTLGDEAYCVTRLFQGELCLGESPVTFTYSVKIKSTESSRVCLSVDLVSTSNEKSSILLASWGDNLITMSQFANKFSKIIMPQRVTRQEDAPGWIIHESSLSMKGYMLANINAVCYKSSPGLVQKRLDYVSERQGTTSENPSGFHALLGHIKATSAQPNSSFPPQTSWQVGSQFIMQAKDYASSRTISLKIVWKLKTDTDIVFSHFNIFVIQVQKLANGDSNDADHHSVPVFLGVTHTKAFYVSDLAILPGTHCLEFIIQVSLLDGTYQSLEDSPKLSLDVEG</sequence>
<dbReference type="EnsemblPlants" id="Kaladp0037s0176.1.v1.1">
    <property type="protein sequence ID" value="Kaladp0037s0176.1.v1.1"/>
    <property type="gene ID" value="Kaladp0037s0176.v1.1"/>
</dbReference>
<feature type="domain" description="Cytosolic endo-beta-N-acetylglucosaminidase TIM barrel" evidence="10">
    <location>
        <begin position="112"/>
        <end position="387"/>
    </location>
</feature>
<keyword evidence="13" id="KW-1185">Reference proteome</keyword>
<evidence type="ECO:0000259" key="10">
    <source>
        <dbReference type="Pfam" id="PF03644"/>
    </source>
</evidence>
<proteinExistence type="inferred from homology"/>
<dbReference type="InterPro" id="IPR005201">
    <property type="entry name" value="TIM_ENGase"/>
</dbReference>
<dbReference type="PANTHER" id="PTHR13246">
    <property type="entry name" value="ENDO BETA N-ACETYLGLUCOSAMINIDASE"/>
    <property type="match status" value="1"/>
</dbReference>
<dbReference type="Gramene" id="Kaladp0037s0176.1.v1.1">
    <property type="protein sequence ID" value="Kaladp0037s0176.1.v1.1"/>
    <property type="gene ID" value="Kaladp0037s0176.v1.1"/>
</dbReference>
<dbReference type="Pfam" id="PF03644">
    <property type="entry name" value="Glyco_hydro_85"/>
    <property type="match status" value="1"/>
</dbReference>
<comment type="similarity">
    <text evidence="2">Belongs to the glycosyl hydrolase 85 family.</text>
</comment>
<evidence type="ECO:0000256" key="9">
    <source>
        <dbReference type="SAM" id="MobiDB-lite"/>
    </source>
</evidence>
<comment type="catalytic activity">
    <reaction evidence="7">
        <text>an N(4)-(oligosaccharide-(1-&gt;3)-[oligosaccharide-(1-&gt;6)]-beta-D-Man-(1-&gt;4)-beta-D-GlcNAc-(1-&gt;4)-alpha-D-GlcNAc)-L-asparaginyl-[protein] + H2O = an oligosaccharide-(1-&gt;3)-[oligosaccharide-(1-&gt;6)]-beta-D-Man-(1-&gt;4)-D-GlcNAc + N(4)-(N-acetyl-beta-D-glucosaminyl)-L-asparaginyl-[protein]</text>
        <dbReference type="Rhea" id="RHEA:73067"/>
        <dbReference type="Rhea" id="RHEA-COMP:12603"/>
        <dbReference type="Rhea" id="RHEA-COMP:18176"/>
        <dbReference type="ChEBI" id="CHEBI:15377"/>
        <dbReference type="ChEBI" id="CHEBI:132248"/>
        <dbReference type="ChEBI" id="CHEBI:192714"/>
        <dbReference type="ChEBI" id="CHEBI:192715"/>
        <dbReference type="EC" id="3.2.1.96"/>
    </reaction>
</comment>
<dbReference type="GO" id="GO:0033925">
    <property type="term" value="F:mannosyl-glycoprotein endo-beta-N-acetylglucosaminidase activity"/>
    <property type="evidence" value="ECO:0007669"/>
    <property type="project" value="UniProtKB-EC"/>
</dbReference>
<feature type="compositionally biased region" description="Basic and acidic residues" evidence="9">
    <location>
        <begin position="38"/>
        <end position="51"/>
    </location>
</feature>
<evidence type="ECO:0000256" key="1">
    <source>
        <dbReference type="ARBA" id="ARBA00004514"/>
    </source>
</evidence>
<evidence type="ECO:0000256" key="4">
    <source>
        <dbReference type="ARBA" id="ARBA00022490"/>
    </source>
</evidence>
<keyword evidence="6" id="KW-0326">Glycosidase</keyword>
<dbReference type="InterPro" id="IPR057882">
    <property type="entry name" value="ENGase_C"/>
</dbReference>
<reference evidence="12" key="1">
    <citation type="submission" date="2021-01" db="UniProtKB">
        <authorList>
            <consortium name="EnsemblPlants"/>
        </authorList>
    </citation>
    <scope>IDENTIFICATION</scope>
</reference>
<keyword evidence="5" id="KW-0378">Hydrolase</keyword>
<evidence type="ECO:0000256" key="8">
    <source>
        <dbReference type="ARBA" id="ARBA00060018"/>
    </source>
</evidence>
<evidence type="ECO:0000256" key="3">
    <source>
        <dbReference type="ARBA" id="ARBA00012566"/>
    </source>
</evidence>
<dbReference type="FunFam" id="3.20.20.80:FF:000043">
    <property type="entry name" value="cytosolic endo-beta-N-acetylglucosaminidase"/>
    <property type="match status" value="1"/>
</dbReference>
<evidence type="ECO:0000256" key="6">
    <source>
        <dbReference type="ARBA" id="ARBA00023295"/>
    </source>
</evidence>
<feature type="region of interest" description="Disordered" evidence="9">
    <location>
        <begin position="32"/>
        <end position="54"/>
    </location>
</feature>
<comment type="function">
    <text evidence="8">Endoglycosidase that releases N-glycans from glycoproteins by cleaving the beta-1,4-glycosidic bond in the N,N'-diacetylchitobiose core. Involved in the production of high-mannose type N-glycans during plant development and fruit maturation.</text>
</comment>
<keyword evidence="4" id="KW-0963">Cytoplasm</keyword>
<dbReference type="Gene3D" id="2.60.120.260">
    <property type="entry name" value="Galactose-binding domain-like"/>
    <property type="match status" value="1"/>
</dbReference>
<organism evidence="12 13">
    <name type="scientific">Kalanchoe fedtschenkoi</name>
    <name type="common">Lavender scallops</name>
    <name type="synonym">South American air plant</name>
    <dbReference type="NCBI Taxonomy" id="63787"/>
    <lineage>
        <taxon>Eukaryota</taxon>
        <taxon>Viridiplantae</taxon>
        <taxon>Streptophyta</taxon>
        <taxon>Embryophyta</taxon>
        <taxon>Tracheophyta</taxon>
        <taxon>Spermatophyta</taxon>
        <taxon>Magnoliopsida</taxon>
        <taxon>eudicotyledons</taxon>
        <taxon>Gunneridae</taxon>
        <taxon>Pentapetalae</taxon>
        <taxon>Saxifragales</taxon>
        <taxon>Crassulaceae</taxon>
        <taxon>Kalanchoe</taxon>
    </lineage>
</organism>
<accession>A0A7N0THI6</accession>
<protein>
    <recommendedName>
        <fullName evidence="3">mannosyl-glycoprotein endo-beta-N-acetylglucosaminidase</fullName>
        <ecNumber evidence="3">3.2.1.96</ecNumber>
    </recommendedName>
</protein>
<dbReference type="GO" id="GO:0005829">
    <property type="term" value="C:cytosol"/>
    <property type="evidence" value="ECO:0007669"/>
    <property type="project" value="UniProtKB-SubCell"/>
</dbReference>
<dbReference type="GO" id="GO:0006491">
    <property type="term" value="P:N-glycan processing"/>
    <property type="evidence" value="ECO:0007669"/>
    <property type="project" value="UniProtKB-ARBA"/>
</dbReference>
<dbReference type="EC" id="3.2.1.96" evidence="3"/>
<dbReference type="Pfam" id="PF25529">
    <property type="entry name" value="Ig_ENGASE1_C"/>
    <property type="match status" value="1"/>
</dbReference>
<dbReference type="OMA" id="WIVNGQD"/>
<dbReference type="PANTHER" id="PTHR13246:SF1">
    <property type="entry name" value="CYTOSOLIC ENDO-BETA-N-ACETYLGLUCOSAMINIDASE"/>
    <property type="match status" value="1"/>
</dbReference>
<dbReference type="Gene3D" id="3.20.20.80">
    <property type="entry name" value="Glycosidases"/>
    <property type="match status" value="1"/>
</dbReference>
<evidence type="ECO:0000259" key="11">
    <source>
        <dbReference type="Pfam" id="PF25529"/>
    </source>
</evidence>
<name>A0A7N0THI6_KALFE</name>
<comment type="subcellular location">
    <subcellularLocation>
        <location evidence="1">Cytoplasm</location>
        <location evidence="1">Cytosol</location>
    </subcellularLocation>
</comment>
<evidence type="ECO:0000256" key="2">
    <source>
        <dbReference type="ARBA" id="ARBA00007849"/>
    </source>
</evidence>
<dbReference type="CDD" id="cd06547">
    <property type="entry name" value="GH85_ENGase"/>
    <property type="match status" value="1"/>
</dbReference>
<dbReference type="InterPro" id="IPR032979">
    <property type="entry name" value="ENGase"/>
</dbReference>
<evidence type="ECO:0000256" key="5">
    <source>
        <dbReference type="ARBA" id="ARBA00022801"/>
    </source>
</evidence>
<dbReference type="AlphaFoldDB" id="A0A7N0THI6"/>
<feature type="domain" description="Cytosolic endo-beta-N-acetylglucosaminidase C-terminal" evidence="11">
    <location>
        <begin position="605"/>
        <end position="726"/>
    </location>
</feature>